<reference evidence="2" key="1">
    <citation type="journal article" date="2020" name="Nat. Commun.">
        <title>Large-scale genome sequencing of mycorrhizal fungi provides insights into the early evolution of symbiotic traits.</title>
        <authorList>
            <person name="Miyauchi S."/>
            <person name="Kiss E."/>
            <person name="Kuo A."/>
            <person name="Drula E."/>
            <person name="Kohler A."/>
            <person name="Sanchez-Garcia M."/>
            <person name="Morin E."/>
            <person name="Andreopoulos B."/>
            <person name="Barry K.W."/>
            <person name="Bonito G."/>
            <person name="Buee M."/>
            <person name="Carver A."/>
            <person name="Chen C."/>
            <person name="Cichocki N."/>
            <person name="Clum A."/>
            <person name="Culley D."/>
            <person name="Crous P.W."/>
            <person name="Fauchery L."/>
            <person name="Girlanda M."/>
            <person name="Hayes R.D."/>
            <person name="Keri Z."/>
            <person name="LaButti K."/>
            <person name="Lipzen A."/>
            <person name="Lombard V."/>
            <person name="Magnuson J."/>
            <person name="Maillard F."/>
            <person name="Murat C."/>
            <person name="Nolan M."/>
            <person name="Ohm R.A."/>
            <person name="Pangilinan J."/>
            <person name="Pereira M.F."/>
            <person name="Perotto S."/>
            <person name="Peter M."/>
            <person name="Pfister S."/>
            <person name="Riley R."/>
            <person name="Sitrit Y."/>
            <person name="Stielow J.B."/>
            <person name="Szollosi G."/>
            <person name="Zifcakova L."/>
            <person name="Stursova M."/>
            <person name="Spatafora J.W."/>
            <person name="Tedersoo L."/>
            <person name="Vaario L.M."/>
            <person name="Yamada A."/>
            <person name="Yan M."/>
            <person name="Wang P."/>
            <person name="Xu J."/>
            <person name="Bruns T."/>
            <person name="Baldrian P."/>
            <person name="Vilgalys R."/>
            <person name="Dunand C."/>
            <person name="Henrissat B."/>
            <person name="Grigoriev I.V."/>
            <person name="Hibbett D."/>
            <person name="Nagy L.G."/>
            <person name="Martin F.M."/>
        </authorList>
    </citation>
    <scope>NUCLEOTIDE SEQUENCE</scope>
    <source>
        <strain evidence="2">UH-Tt-Lm1</strain>
    </source>
</reference>
<protein>
    <submittedName>
        <fullName evidence="2">Uncharacterized protein</fullName>
    </submittedName>
</protein>
<proteinExistence type="predicted"/>
<feature type="compositionally biased region" description="Basic and acidic residues" evidence="1">
    <location>
        <begin position="156"/>
        <end position="176"/>
    </location>
</feature>
<evidence type="ECO:0000313" key="2">
    <source>
        <dbReference type="EMBL" id="KAF9791165.1"/>
    </source>
</evidence>
<reference evidence="2" key="2">
    <citation type="submission" date="2020-11" db="EMBL/GenBank/DDBJ databases">
        <authorList>
            <consortium name="DOE Joint Genome Institute"/>
            <person name="Kuo A."/>
            <person name="Miyauchi S."/>
            <person name="Kiss E."/>
            <person name="Drula E."/>
            <person name="Kohler A."/>
            <person name="Sanchez-Garcia M."/>
            <person name="Andreopoulos B."/>
            <person name="Barry K.W."/>
            <person name="Bonito G."/>
            <person name="Buee M."/>
            <person name="Carver A."/>
            <person name="Chen C."/>
            <person name="Cichocki N."/>
            <person name="Clum A."/>
            <person name="Culley D."/>
            <person name="Crous P.W."/>
            <person name="Fauchery L."/>
            <person name="Girlanda M."/>
            <person name="Hayes R."/>
            <person name="Keri Z."/>
            <person name="Labutti K."/>
            <person name="Lipzen A."/>
            <person name="Lombard V."/>
            <person name="Magnuson J."/>
            <person name="Maillard F."/>
            <person name="Morin E."/>
            <person name="Murat C."/>
            <person name="Nolan M."/>
            <person name="Ohm R."/>
            <person name="Pangilinan J."/>
            <person name="Pereira M."/>
            <person name="Perotto S."/>
            <person name="Peter M."/>
            <person name="Riley R."/>
            <person name="Sitrit Y."/>
            <person name="Stielow B."/>
            <person name="Szollosi G."/>
            <person name="Zifcakova L."/>
            <person name="Stursova M."/>
            <person name="Spatafora J.W."/>
            <person name="Tedersoo L."/>
            <person name="Vaario L.-M."/>
            <person name="Yamada A."/>
            <person name="Yan M."/>
            <person name="Wang P."/>
            <person name="Xu J."/>
            <person name="Bruns T."/>
            <person name="Baldrian P."/>
            <person name="Vilgalys R."/>
            <person name="Henrissat B."/>
            <person name="Grigoriev I.V."/>
            <person name="Hibbett D."/>
            <person name="Nagy L.G."/>
            <person name="Martin F.M."/>
        </authorList>
    </citation>
    <scope>NUCLEOTIDE SEQUENCE</scope>
    <source>
        <strain evidence="2">UH-Tt-Lm1</strain>
    </source>
</reference>
<name>A0A9P6LBR7_9AGAM</name>
<dbReference type="OrthoDB" id="10565561at2759"/>
<feature type="region of interest" description="Disordered" evidence="1">
    <location>
        <begin position="71"/>
        <end position="176"/>
    </location>
</feature>
<evidence type="ECO:0000256" key="1">
    <source>
        <dbReference type="SAM" id="MobiDB-lite"/>
    </source>
</evidence>
<comment type="caution">
    <text evidence="2">The sequence shown here is derived from an EMBL/GenBank/DDBJ whole genome shotgun (WGS) entry which is preliminary data.</text>
</comment>
<accession>A0A9P6LBR7</accession>
<feature type="compositionally biased region" description="Basic and acidic residues" evidence="1">
    <location>
        <begin position="71"/>
        <end position="82"/>
    </location>
</feature>
<keyword evidence="3" id="KW-1185">Reference proteome</keyword>
<dbReference type="AlphaFoldDB" id="A0A9P6LBR7"/>
<organism evidence="2 3">
    <name type="scientific">Thelephora terrestris</name>
    <dbReference type="NCBI Taxonomy" id="56493"/>
    <lineage>
        <taxon>Eukaryota</taxon>
        <taxon>Fungi</taxon>
        <taxon>Dikarya</taxon>
        <taxon>Basidiomycota</taxon>
        <taxon>Agaricomycotina</taxon>
        <taxon>Agaricomycetes</taxon>
        <taxon>Thelephorales</taxon>
        <taxon>Thelephoraceae</taxon>
        <taxon>Thelephora</taxon>
    </lineage>
</organism>
<evidence type="ECO:0000313" key="3">
    <source>
        <dbReference type="Proteomes" id="UP000736335"/>
    </source>
</evidence>
<gene>
    <name evidence="2" type="ORF">BJ322DRAFT_430352</name>
</gene>
<sequence>MHRRRGGKIFSFSRHIQARTTATATKQAVSTRQSAWDIPNNRPTVPPSLLTTPTSVGLGKWAPPFSKWAKPELEKPSTKAESKIQPISHRRDLQAIPSHNQGPRHKPSVSFRQPRGAPATGKWSKPSRFTPHNVTPSTSAKPVADEPIVGPSRVLQVDERSSGAELREEQVGESHRSLIKPWEDQHPPRQNRRWEANERYKPRGSLRSRQGHDIIPHQPRIQDMRITPKPKVRKAKKSLRVNPDINVPSTVSVGNFARLLNVSLGEDFGLSGCGI</sequence>
<dbReference type="EMBL" id="WIUZ02000002">
    <property type="protein sequence ID" value="KAF9791165.1"/>
    <property type="molecule type" value="Genomic_DNA"/>
</dbReference>
<dbReference type="Proteomes" id="UP000736335">
    <property type="component" value="Unassembled WGS sequence"/>
</dbReference>
<feature type="compositionally biased region" description="Polar residues" evidence="1">
    <location>
        <begin position="130"/>
        <end position="140"/>
    </location>
</feature>